<comment type="similarity">
    <text evidence="1">Belongs to the type-B carboxylesterase/lipase family.</text>
</comment>
<name>A0AAW1KJG6_POPJA</name>
<feature type="domain" description="Carboxylesterase type B" evidence="7">
    <location>
        <begin position="599"/>
        <end position="1119"/>
    </location>
</feature>
<dbReference type="AlphaFoldDB" id="A0AAW1KJG6"/>
<feature type="domain" description="Carboxylesterase type B" evidence="7">
    <location>
        <begin position="507"/>
        <end position="568"/>
    </location>
</feature>
<evidence type="ECO:0000256" key="2">
    <source>
        <dbReference type="ARBA" id="ARBA00022487"/>
    </source>
</evidence>
<dbReference type="InterPro" id="IPR002018">
    <property type="entry name" value="CarbesteraseB"/>
</dbReference>
<evidence type="ECO:0000313" key="9">
    <source>
        <dbReference type="Proteomes" id="UP001458880"/>
    </source>
</evidence>
<evidence type="ECO:0000256" key="3">
    <source>
        <dbReference type="ARBA" id="ARBA00022801"/>
    </source>
</evidence>
<accession>A0AAW1KJG6</accession>
<comment type="caution">
    <text evidence="8">The sequence shown here is derived from an EMBL/GenBank/DDBJ whole genome shotgun (WGS) entry which is preliminary data.</text>
</comment>
<keyword evidence="5" id="KW-0325">Glycoprotein</keyword>
<evidence type="ECO:0000313" key="8">
    <source>
        <dbReference type="EMBL" id="KAK9719045.1"/>
    </source>
</evidence>
<evidence type="ECO:0000256" key="4">
    <source>
        <dbReference type="ARBA" id="ARBA00023157"/>
    </source>
</evidence>
<organism evidence="8 9">
    <name type="scientific">Popillia japonica</name>
    <name type="common">Japanese beetle</name>
    <dbReference type="NCBI Taxonomy" id="7064"/>
    <lineage>
        <taxon>Eukaryota</taxon>
        <taxon>Metazoa</taxon>
        <taxon>Ecdysozoa</taxon>
        <taxon>Arthropoda</taxon>
        <taxon>Hexapoda</taxon>
        <taxon>Insecta</taxon>
        <taxon>Pterygota</taxon>
        <taxon>Neoptera</taxon>
        <taxon>Endopterygota</taxon>
        <taxon>Coleoptera</taxon>
        <taxon>Polyphaga</taxon>
        <taxon>Scarabaeiformia</taxon>
        <taxon>Scarabaeidae</taxon>
        <taxon>Rutelinae</taxon>
        <taxon>Popillia</taxon>
    </lineage>
</organism>
<feature type="domain" description="Carboxylesterase type B" evidence="7">
    <location>
        <begin position="25"/>
        <end position="502"/>
    </location>
</feature>
<dbReference type="PROSITE" id="PS00122">
    <property type="entry name" value="CARBOXYLESTERASE_B_1"/>
    <property type="match status" value="2"/>
</dbReference>
<dbReference type="EMBL" id="JASPKY010000223">
    <property type="protein sequence ID" value="KAK9719045.1"/>
    <property type="molecule type" value="Genomic_DNA"/>
</dbReference>
<dbReference type="PANTHER" id="PTHR43142">
    <property type="entry name" value="CARBOXYLIC ESTER HYDROLASE"/>
    <property type="match status" value="1"/>
</dbReference>
<feature type="signal peptide" evidence="6">
    <location>
        <begin position="1"/>
        <end position="22"/>
    </location>
</feature>
<evidence type="ECO:0000256" key="1">
    <source>
        <dbReference type="ARBA" id="ARBA00005964"/>
    </source>
</evidence>
<dbReference type="FunFam" id="3.40.50.1820:FF:000092">
    <property type="entry name" value="Carboxylic ester hydrolase"/>
    <property type="match status" value="1"/>
</dbReference>
<dbReference type="GO" id="GO:0052689">
    <property type="term" value="F:carboxylic ester hydrolase activity"/>
    <property type="evidence" value="ECO:0007669"/>
    <property type="project" value="UniProtKB-KW"/>
</dbReference>
<keyword evidence="2" id="KW-0719">Serine esterase</keyword>
<dbReference type="SUPFAM" id="SSF53474">
    <property type="entry name" value="alpha/beta-Hydrolases"/>
    <property type="match status" value="3"/>
</dbReference>
<keyword evidence="4" id="KW-1015">Disulfide bond</keyword>
<sequence length="1130" mass="124440">MLSNPTNFYWLLIVSLLRAASSQDILVETTQGVLRGLALENIDGVTFYGFRSIPYAQPPLNDLRFRVPVPADSWDGVLDATGDIPSCTQYAPGVPYGISGGEDCLYLNVFVRELPTANVTQKPVMVYIHGGGFYAGAANDVFAGPEFIMIKDVILVSIHYRLGIFGFINFDDDEAGVPGNLGLKDQVLALKWVKDNIEAFGGDPDNILIFGNSAGAMSVHLHMLSPMSKGLFNKVLGQSGTAINPILLGTSNNGVKIAEQLGFQVTNLTETVTSLRSVSAVELSRAEQIIAETDFSFTFPIIESSSGQELFLSERPIDILLSGDYTRVPYVTGFNDLEGLLMETNSLALTGESMLIEDFTEFVPFDLNIVPGSEEERALSQRIKEFYYGDTEPSRDDIIPAVELYSDFIFGFPAYRAALEHIKTSSYPIYIYYFTADTSLNFIKAINPSIRQFPGAAHGDEAGYVFKTVFTPQIEADSVEDVALRSVIALWTNFAIYGDPTPDDSMGFTQTPRNDLRFKAQMPANGWEGIGDATIDIPPCSQLGPGDPNTISGTEDCLYLNVFLPEVMKLKVSYLVVLGEQLAVIRSGIIKSRAVKTQEPLIEISQGILRGFTLQNRDGGTFYGFRSIPYAQPPINDLRFRAPVPASGWEGIRDAITDIPQCPQFGNNSGDPNTITGTEDCLYLNVFIPELPSVNAAKKPVMVYIHGGGFFAGSASSMLAGPEFIMTQDVVLVSIHYRLGVFGFTNFDDPELEVPGNAGMKDQVLALKWVKENIEAFGGDSDNIVIFGNSAGSISVHLHMLSPMSTGLFNKALGISGVSIMPTMLGTQNSGFTLAEQLGIQTTNLTETLRTLRELPAAELSRAEQIIQDSYFFFSSPTIESPSKEESFLAERPIDIMLSGNYNQVPFLVGINDLEGLLMEMTYLQATGQSMLIEDFTEFIPEDLEITPGSEEERALSQRIKEFYYGDTEPSRDDIMPAIDLFSDFLFGFPTYRAALEHIKTSSNPVYVYYFTADTALNLIKIMMPMFRQYPGAAHGDEIGYVFQTVLTPPIAEGSVEDLAVKSVISVFTNFAIYGNPTPDDSLGAKWEPVEDGTFNYFHIGTYSNNASVNMREENMQFWSQIYEDYFPRK</sequence>
<proteinExistence type="inferred from homology"/>
<gene>
    <name evidence="8" type="ORF">QE152_g22879</name>
</gene>
<keyword evidence="6" id="KW-0732">Signal</keyword>
<dbReference type="Proteomes" id="UP001458880">
    <property type="component" value="Unassembled WGS sequence"/>
</dbReference>
<keyword evidence="3" id="KW-0378">Hydrolase</keyword>
<dbReference type="PROSITE" id="PS00941">
    <property type="entry name" value="CARBOXYLESTERASE_B_2"/>
    <property type="match status" value="3"/>
</dbReference>
<dbReference type="Pfam" id="PF00135">
    <property type="entry name" value="COesterase"/>
    <property type="match status" value="3"/>
</dbReference>
<dbReference type="InterPro" id="IPR019819">
    <property type="entry name" value="Carboxylesterase_B_CS"/>
</dbReference>
<dbReference type="InterPro" id="IPR019826">
    <property type="entry name" value="Carboxylesterase_B_AS"/>
</dbReference>
<keyword evidence="9" id="KW-1185">Reference proteome</keyword>
<evidence type="ECO:0000256" key="5">
    <source>
        <dbReference type="ARBA" id="ARBA00023180"/>
    </source>
</evidence>
<protein>
    <submittedName>
        <fullName evidence="8">Carboxylesterase family</fullName>
    </submittedName>
</protein>
<feature type="chain" id="PRO_5043901039" evidence="6">
    <location>
        <begin position="23"/>
        <end position="1130"/>
    </location>
</feature>
<dbReference type="PANTHER" id="PTHR43142:SF1">
    <property type="entry name" value="CARBOXYLIC ESTER HYDROLASE"/>
    <property type="match status" value="1"/>
</dbReference>
<dbReference type="Gene3D" id="3.40.50.1820">
    <property type="entry name" value="alpha/beta hydrolase"/>
    <property type="match status" value="3"/>
</dbReference>
<evidence type="ECO:0000259" key="7">
    <source>
        <dbReference type="Pfam" id="PF00135"/>
    </source>
</evidence>
<reference evidence="8 9" key="1">
    <citation type="journal article" date="2024" name="BMC Genomics">
        <title>De novo assembly and annotation of Popillia japonica's genome with initial clues to its potential as an invasive pest.</title>
        <authorList>
            <person name="Cucini C."/>
            <person name="Boschi S."/>
            <person name="Funari R."/>
            <person name="Cardaioli E."/>
            <person name="Iannotti N."/>
            <person name="Marturano G."/>
            <person name="Paoli F."/>
            <person name="Bruttini M."/>
            <person name="Carapelli A."/>
            <person name="Frati F."/>
            <person name="Nardi F."/>
        </authorList>
    </citation>
    <scope>NUCLEOTIDE SEQUENCE [LARGE SCALE GENOMIC DNA]</scope>
    <source>
        <strain evidence="8">DMR45628</strain>
    </source>
</reference>
<dbReference type="InterPro" id="IPR029058">
    <property type="entry name" value="AB_hydrolase_fold"/>
</dbReference>
<evidence type="ECO:0000256" key="6">
    <source>
        <dbReference type="SAM" id="SignalP"/>
    </source>
</evidence>